<dbReference type="KEGG" id="cprt:FIC82_007205"/>
<dbReference type="Proteomes" id="UP000451354">
    <property type="component" value="Chromosome"/>
</dbReference>
<feature type="transmembrane region" description="Helical" evidence="1">
    <location>
        <begin position="172"/>
        <end position="197"/>
    </location>
</feature>
<feature type="transmembrane region" description="Helical" evidence="1">
    <location>
        <begin position="128"/>
        <end position="152"/>
    </location>
</feature>
<proteinExistence type="predicted"/>
<feature type="transmembrane region" description="Helical" evidence="1">
    <location>
        <begin position="204"/>
        <end position="222"/>
    </location>
</feature>
<feature type="transmembrane region" description="Helical" evidence="1">
    <location>
        <begin position="260"/>
        <end position="279"/>
    </location>
</feature>
<keyword evidence="1" id="KW-0472">Membrane</keyword>
<accession>A0A6M5UHB3</accession>
<evidence type="ECO:0000313" key="3">
    <source>
        <dbReference type="Proteomes" id="UP000451354"/>
    </source>
</evidence>
<reference evidence="2 3" key="1">
    <citation type="journal article" date="2022" name="Int. J. Syst. Evol. Microbiol.">
        <title>Cellulosimicrobium protaetiae sp. nov., isolated from the gut of the larva of Protaetia brevitarsis seulensis.</title>
        <authorList>
            <person name="Le Han H."/>
            <person name="Nguyen T.T.H."/>
            <person name="Li Z."/>
            <person name="Shin N.R."/>
            <person name="Kim S.G."/>
        </authorList>
    </citation>
    <scope>NUCLEOTIDE SEQUENCE [LARGE SCALE GENOMIC DNA]</scope>
    <source>
        <strain evidence="2 3">BI34</strain>
    </source>
</reference>
<keyword evidence="3" id="KW-1185">Reference proteome</keyword>
<keyword evidence="1" id="KW-0812">Transmembrane</keyword>
<dbReference type="EMBL" id="CP052757">
    <property type="protein sequence ID" value="QJW36019.1"/>
    <property type="molecule type" value="Genomic_DNA"/>
</dbReference>
<sequence length="284" mass="29645">MSATTLAPGATSPTASRTSPYRLTFGHVLRSEWIKFRSLRSTWWTIGTTIVVMVLFSMSMAASLNFAAETPEMAAEMGNISTVQAIVLGYIFAQLSVAVLGALVITGEYSTGMIRSTLSAVPTRLPALWAKAGIIGVVTFVVGVVGIALSYLVTMPMLSGNDLVPDLGDSVVQRVVLACAGYLALVALVAVGVGTIMRHSAGSIFTLVAFLFVLPLVASFLSQDWVQDIAKFLPMNLATAMMAVTEADAGGVEVLSPGGATIAMVVWAVVSLGAAAVVLKRRDA</sequence>
<dbReference type="PANTHER" id="PTHR37305">
    <property type="entry name" value="INTEGRAL MEMBRANE PROTEIN-RELATED"/>
    <property type="match status" value="1"/>
</dbReference>
<evidence type="ECO:0000313" key="2">
    <source>
        <dbReference type="EMBL" id="QJW36019.1"/>
    </source>
</evidence>
<dbReference type="RefSeq" id="WP_154798093.1">
    <property type="nucleotide sequence ID" value="NZ_CP052757.1"/>
</dbReference>
<feature type="transmembrane region" description="Helical" evidence="1">
    <location>
        <begin position="43"/>
        <end position="67"/>
    </location>
</feature>
<feature type="transmembrane region" description="Helical" evidence="1">
    <location>
        <begin position="87"/>
        <end position="107"/>
    </location>
</feature>
<organism evidence="2 3">
    <name type="scientific">Cellulosimicrobium protaetiae</name>
    <dbReference type="NCBI Taxonomy" id="2587808"/>
    <lineage>
        <taxon>Bacteria</taxon>
        <taxon>Bacillati</taxon>
        <taxon>Actinomycetota</taxon>
        <taxon>Actinomycetes</taxon>
        <taxon>Micrococcales</taxon>
        <taxon>Promicromonosporaceae</taxon>
        <taxon>Cellulosimicrobium</taxon>
    </lineage>
</organism>
<name>A0A6M5UHB3_9MICO</name>
<dbReference type="PANTHER" id="PTHR37305:SF1">
    <property type="entry name" value="MEMBRANE PROTEIN"/>
    <property type="match status" value="1"/>
</dbReference>
<dbReference type="AlphaFoldDB" id="A0A6M5UHB3"/>
<dbReference type="OrthoDB" id="3297477at2"/>
<protein>
    <submittedName>
        <fullName evidence="2">ABC transporter permease subunit</fullName>
    </submittedName>
</protein>
<gene>
    <name evidence="2" type="ORF">FIC82_007205</name>
</gene>
<evidence type="ECO:0000256" key="1">
    <source>
        <dbReference type="SAM" id="Phobius"/>
    </source>
</evidence>
<keyword evidence="1" id="KW-1133">Transmembrane helix</keyword>